<dbReference type="Proteomes" id="UP000887564">
    <property type="component" value="Unplaced"/>
</dbReference>
<name>A0A914R9Y0_PAREQ</name>
<proteinExistence type="predicted"/>
<dbReference type="WBParaSite" id="PEQ_0000307901-mRNA-1">
    <property type="protein sequence ID" value="PEQ_0000307901-mRNA-1"/>
    <property type="gene ID" value="PEQ_0000307901"/>
</dbReference>
<keyword evidence="1" id="KW-1185">Reference proteome</keyword>
<dbReference type="Gene3D" id="2.10.25.10">
    <property type="entry name" value="Laminin"/>
    <property type="match status" value="1"/>
</dbReference>
<dbReference type="AlphaFoldDB" id="A0A914R9Y0"/>
<accession>A0A914R9Y0</accession>
<evidence type="ECO:0000313" key="1">
    <source>
        <dbReference type="Proteomes" id="UP000887564"/>
    </source>
</evidence>
<organism evidence="1 2">
    <name type="scientific">Parascaris equorum</name>
    <name type="common">Equine roundworm</name>
    <dbReference type="NCBI Taxonomy" id="6256"/>
    <lineage>
        <taxon>Eukaryota</taxon>
        <taxon>Metazoa</taxon>
        <taxon>Ecdysozoa</taxon>
        <taxon>Nematoda</taxon>
        <taxon>Chromadorea</taxon>
        <taxon>Rhabditida</taxon>
        <taxon>Spirurina</taxon>
        <taxon>Ascaridomorpha</taxon>
        <taxon>Ascaridoidea</taxon>
        <taxon>Ascarididae</taxon>
        <taxon>Parascaris</taxon>
    </lineage>
</organism>
<sequence>MFEEDEEGAVVTSCYCHSGFRLADDKKSCEPVEEEEGEAGIIQKEFQQTADSFQSHISMSLLGYRYVTPPTFISEHERPEELSTTPSLYEGRLLKTTSITSQQELRTEILPTDDSGRILGPYGQPVATDSSGRAVGKDSSLLPTNEEGQFLFIPTEQPSAVYPTDEMGHEILPVVGPDGIPLATNSRGEIVDNNGNPINRDDDEWVYPVVGKDGQALPTDVNLRPIYTIVRADDTPFNTNADGLNIDDDGNVIPTDSAGRPVGQDGSPYPTDEEGRFVVISEGEEPEEIFPTDELGHTIYPLIFPDGEELPTDETGHYVDENGNLIPTNEAGFPIGKDGSVLSRDENGKFVYTGDYVLHKGKPLKYNKEGKFIDPEGNMLATNKYGYPITANKEVLPTSSDGAFILPKRFEQPPKPSARQEIGREVKQGQILPTDRSGRPVYPVLGINGKPLPTDQLGAVIGPG</sequence>
<evidence type="ECO:0000313" key="2">
    <source>
        <dbReference type="WBParaSite" id="PEQ_0000307901-mRNA-1"/>
    </source>
</evidence>
<reference evidence="2" key="1">
    <citation type="submission" date="2022-11" db="UniProtKB">
        <authorList>
            <consortium name="WormBaseParasite"/>
        </authorList>
    </citation>
    <scope>IDENTIFICATION</scope>
</reference>
<protein>
    <submittedName>
        <fullName evidence="2">Uncharacterized protein</fullName>
    </submittedName>
</protein>